<gene>
    <name evidence="1" type="ORF">MCOR_42720</name>
</gene>
<evidence type="ECO:0000313" key="1">
    <source>
        <dbReference type="EMBL" id="CAC5409431.1"/>
    </source>
</evidence>
<sequence length="164" mass="19152">MTSNLKYIRARHISTVSRILRRFDQRSESEEKPEEDELETFFGTLKDKHDLDKNILESVQEEDIDQEILVSDEYKFNLETKIRKIRKFIHVQTSNLNAAARSFTPRNETLQPIQNVCPAYNFTDESQNTDLNFTSLRSNSSVNSSNFHKLPKLNLSTFDGHILE</sequence>
<keyword evidence="2" id="KW-1185">Reference proteome</keyword>
<dbReference type="EMBL" id="CACVKT020007643">
    <property type="protein sequence ID" value="CAC5409431.1"/>
    <property type="molecule type" value="Genomic_DNA"/>
</dbReference>
<protein>
    <submittedName>
        <fullName evidence="1">Uncharacterized protein</fullName>
    </submittedName>
</protein>
<reference evidence="1 2" key="1">
    <citation type="submission" date="2020-06" db="EMBL/GenBank/DDBJ databases">
        <authorList>
            <person name="Li R."/>
            <person name="Bekaert M."/>
        </authorList>
    </citation>
    <scope>NUCLEOTIDE SEQUENCE [LARGE SCALE GENOMIC DNA]</scope>
    <source>
        <strain evidence="2">wild</strain>
    </source>
</reference>
<accession>A0A6J8DPK9</accession>
<dbReference type="AlphaFoldDB" id="A0A6J8DPK9"/>
<organism evidence="1 2">
    <name type="scientific">Mytilus coruscus</name>
    <name type="common">Sea mussel</name>
    <dbReference type="NCBI Taxonomy" id="42192"/>
    <lineage>
        <taxon>Eukaryota</taxon>
        <taxon>Metazoa</taxon>
        <taxon>Spiralia</taxon>
        <taxon>Lophotrochozoa</taxon>
        <taxon>Mollusca</taxon>
        <taxon>Bivalvia</taxon>
        <taxon>Autobranchia</taxon>
        <taxon>Pteriomorphia</taxon>
        <taxon>Mytilida</taxon>
        <taxon>Mytiloidea</taxon>
        <taxon>Mytilidae</taxon>
        <taxon>Mytilinae</taxon>
        <taxon>Mytilus</taxon>
    </lineage>
</organism>
<dbReference type="Proteomes" id="UP000507470">
    <property type="component" value="Unassembled WGS sequence"/>
</dbReference>
<proteinExistence type="predicted"/>
<name>A0A6J8DPK9_MYTCO</name>
<evidence type="ECO:0000313" key="2">
    <source>
        <dbReference type="Proteomes" id="UP000507470"/>
    </source>
</evidence>